<dbReference type="PROSITE" id="PS51318">
    <property type="entry name" value="TAT"/>
    <property type="match status" value="1"/>
</dbReference>
<dbReference type="InterPro" id="IPR005064">
    <property type="entry name" value="BUG"/>
</dbReference>
<feature type="chain" id="PRO_5016045732" evidence="2">
    <location>
        <begin position="21"/>
        <end position="329"/>
    </location>
</feature>
<evidence type="ECO:0000256" key="1">
    <source>
        <dbReference type="ARBA" id="ARBA00006987"/>
    </source>
</evidence>
<dbReference type="Gene3D" id="3.40.190.150">
    <property type="entry name" value="Bordetella uptake gene, domain 1"/>
    <property type="match status" value="1"/>
</dbReference>
<evidence type="ECO:0000313" key="3">
    <source>
        <dbReference type="EMBL" id="PZX26138.1"/>
    </source>
</evidence>
<gene>
    <name evidence="3" type="ORF">C7416_107208</name>
</gene>
<comment type="similarity">
    <text evidence="1">Belongs to the UPF0065 (bug) family.</text>
</comment>
<organism evidence="3 4">
    <name type="scientific">Cupriavidus phytorum</name>
    <dbReference type="NCBI Taxonomy" id="3024399"/>
    <lineage>
        <taxon>Bacteria</taxon>
        <taxon>Pseudomonadati</taxon>
        <taxon>Pseudomonadota</taxon>
        <taxon>Betaproteobacteria</taxon>
        <taxon>Burkholderiales</taxon>
        <taxon>Burkholderiaceae</taxon>
        <taxon>Cupriavidus</taxon>
    </lineage>
</organism>
<dbReference type="Proteomes" id="UP000249638">
    <property type="component" value="Unassembled WGS sequence"/>
</dbReference>
<keyword evidence="3" id="KW-0675">Receptor</keyword>
<evidence type="ECO:0000256" key="2">
    <source>
        <dbReference type="SAM" id="SignalP"/>
    </source>
</evidence>
<dbReference type="InterPro" id="IPR042100">
    <property type="entry name" value="Bug_dom1"/>
</dbReference>
<dbReference type="Pfam" id="PF03401">
    <property type="entry name" value="TctC"/>
    <property type="match status" value="1"/>
</dbReference>
<dbReference type="SUPFAM" id="SSF53850">
    <property type="entry name" value="Periplasmic binding protein-like II"/>
    <property type="match status" value="1"/>
</dbReference>
<keyword evidence="4" id="KW-1185">Reference proteome</keyword>
<dbReference type="PANTHER" id="PTHR42928">
    <property type="entry name" value="TRICARBOXYLATE-BINDING PROTEIN"/>
    <property type="match status" value="1"/>
</dbReference>
<sequence length="329" mass="34508">MNFDRRTALQRLGAAALALAAAPLARHGLAQSGYPSRPVRLVVPNPPGGVLDVLARAVADPLGKQWQRPVVVENRPGASGLIGADVVAKAPPDGHTLLMTVTAVVQTPYMYAKPPFDPLRDLAAVTQLCSTHMVLAASAAGPRTVAELVRQAREKPGKLTYGTYGKGTGSHLYMEVFGSASGAELTHVPYKGEAQIINDMLGGQIALGTLSPMTVRQHLKSGKIVPLAVAGSSRAPLLPEVPTFQELGYQGLSGPAWFGLFTTGGTPAAIVEKISADVGAIVNAPALTQRMADLGLIARTSQPAAFAALARNDQAFWSAVIRKYDIRLD</sequence>
<name>A0A2W7NUK8_9BURK</name>
<dbReference type="CDD" id="cd13578">
    <property type="entry name" value="PBP2_Bug27"/>
    <property type="match status" value="1"/>
</dbReference>
<protein>
    <submittedName>
        <fullName evidence="3">Tripartite-type tricarboxylate transporter receptor subunit TctC</fullName>
    </submittedName>
</protein>
<dbReference type="PIRSF" id="PIRSF017082">
    <property type="entry name" value="YflP"/>
    <property type="match status" value="1"/>
</dbReference>
<reference evidence="3" key="1">
    <citation type="submission" date="2018-06" db="EMBL/GenBank/DDBJ databases">
        <title>Genomic Encyclopedia of Type Strains, Phase IV (KMG-V): Genome sequencing to study the core and pangenomes of soil and plant-associated prokaryotes.</title>
        <authorList>
            <person name="Whitman W."/>
        </authorList>
    </citation>
    <scope>NUCLEOTIDE SEQUENCE [LARGE SCALE GENOMIC DNA]</scope>
    <source>
        <strain evidence="3">MLR2-44</strain>
    </source>
</reference>
<dbReference type="AlphaFoldDB" id="A0A2W7NUK8"/>
<dbReference type="PANTHER" id="PTHR42928:SF5">
    <property type="entry name" value="BLR1237 PROTEIN"/>
    <property type="match status" value="1"/>
</dbReference>
<keyword evidence="2" id="KW-0732">Signal</keyword>
<accession>A0A2W7NUK8</accession>
<dbReference type="InterPro" id="IPR006311">
    <property type="entry name" value="TAT_signal"/>
</dbReference>
<dbReference type="Gene3D" id="3.40.190.10">
    <property type="entry name" value="Periplasmic binding protein-like II"/>
    <property type="match status" value="1"/>
</dbReference>
<feature type="signal peptide" evidence="2">
    <location>
        <begin position="1"/>
        <end position="20"/>
    </location>
</feature>
<dbReference type="EMBL" id="QKZN01000007">
    <property type="protein sequence ID" value="PZX26138.1"/>
    <property type="molecule type" value="Genomic_DNA"/>
</dbReference>
<comment type="caution">
    <text evidence="3">The sequence shown here is derived from an EMBL/GenBank/DDBJ whole genome shotgun (WGS) entry which is preliminary data.</text>
</comment>
<evidence type="ECO:0000313" key="4">
    <source>
        <dbReference type="Proteomes" id="UP000249638"/>
    </source>
</evidence>
<proteinExistence type="inferred from homology"/>